<evidence type="ECO:0000256" key="1">
    <source>
        <dbReference type="SAM" id="MobiDB-lite"/>
    </source>
</evidence>
<evidence type="ECO:0000313" key="2">
    <source>
        <dbReference type="EMBL" id="TNN24506.1"/>
    </source>
</evidence>
<feature type="region of interest" description="Disordered" evidence="1">
    <location>
        <begin position="18"/>
        <end position="55"/>
    </location>
</feature>
<name>A0A4Z2E6F5_9TELE</name>
<protein>
    <submittedName>
        <fullName evidence="2">Uncharacterized protein</fullName>
    </submittedName>
</protein>
<dbReference type="AlphaFoldDB" id="A0A4Z2E6F5"/>
<keyword evidence="3" id="KW-1185">Reference proteome</keyword>
<gene>
    <name evidence="2" type="ORF">EYF80_065369</name>
</gene>
<comment type="caution">
    <text evidence="2">The sequence shown here is derived from an EMBL/GenBank/DDBJ whole genome shotgun (WGS) entry which is preliminary data.</text>
</comment>
<reference evidence="2 3" key="1">
    <citation type="submission" date="2019-03" db="EMBL/GenBank/DDBJ databases">
        <title>First draft genome of Liparis tanakae, snailfish: a comprehensive survey of snailfish specific genes.</title>
        <authorList>
            <person name="Kim W."/>
            <person name="Song I."/>
            <person name="Jeong J.-H."/>
            <person name="Kim D."/>
            <person name="Kim S."/>
            <person name="Ryu S."/>
            <person name="Song J.Y."/>
            <person name="Lee S.K."/>
        </authorList>
    </citation>
    <scope>NUCLEOTIDE SEQUENCE [LARGE SCALE GENOMIC DNA]</scope>
    <source>
        <tissue evidence="2">Muscle</tissue>
    </source>
</reference>
<dbReference type="EMBL" id="SRLO01015183">
    <property type="protein sequence ID" value="TNN24506.1"/>
    <property type="molecule type" value="Genomic_DNA"/>
</dbReference>
<proteinExistence type="predicted"/>
<accession>A0A4Z2E6F5</accession>
<sequence>MCLVDGLAAIGTLSAPAYASKKGEGGPRRQPTVTAATSVRSGERERGEWRTTPGDWQPGVFRTRDRCSSRMAWGSSSHWLLGGSRGLRVRFIYNAECACATQRDWHYTGLSKRATGEFLKCSNNSKELQVCRET</sequence>
<dbReference type="Proteomes" id="UP000314294">
    <property type="component" value="Unassembled WGS sequence"/>
</dbReference>
<feature type="compositionally biased region" description="Polar residues" evidence="1">
    <location>
        <begin position="31"/>
        <end position="40"/>
    </location>
</feature>
<evidence type="ECO:0000313" key="3">
    <source>
        <dbReference type="Proteomes" id="UP000314294"/>
    </source>
</evidence>
<organism evidence="2 3">
    <name type="scientific">Liparis tanakae</name>
    <name type="common">Tanaka's snailfish</name>
    <dbReference type="NCBI Taxonomy" id="230148"/>
    <lineage>
        <taxon>Eukaryota</taxon>
        <taxon>Metazoa</taxon>
        <taxon>Chordata</taxon>
        <taxon>Craniata</taxon>
        <taxon>Vertebrata</taxon>
        <taxon>Euteleostomi</taxon>
        <taxon>Actinopterygii</taxon>
        <taxon>Neopterygii</taxon>
        <taxon>Teleostei</taxon>
        <taxon>Neoteleostei</taxon>
        <taxon>Acanthomorphata</taxon>
        <taxon>Eupercaria</taxon>
        <taxon>Perciformes</taxon>
        <taxon>Cottioidei</taxon>
        <taxon>Cottales</taxon>
        <taxon>Liparidae</taxon>
        <taxon>Liparis</taxon>
    </lineage>
</organism>